<evidence type="ECO:0000313" key="2">
    <source>
        <dbReference type="Proteomes" id="UP000309138"/>
    </source>
</evidence>
<sequence>MMRVATRLRRLARDASGLALTEFAFSLPVLMLMGLTGAEITNYIITRMRVSQIALHLADNAARIGSGSTLQAKEISEVDINDLLTGAGYQSGELKLYERGRVIISSLEQDPANSGRYRIRWQRCRGNRPYNSPHDNTKTNLAGMGPAGRQVIAPVDGATMFVEVYYEYKPLVKNALAPSTTMVEIASMMVRDRRALNAGTNGVVQVSGETPASSTC</sequence>
<dbReference type="Proteomes" id="UP000309138">
    <property type="component" value="Unassembled WGS sequence"/>
</dbReference>
<gene>
    <name evidence="1" type="ORF">FBR43_07885</name>
</gene>
<protein>
    <submittedName>
        <fullName evidence="1">Pilus assembly protein</fullName>
    </submittedName>
</protein>
<organism evidence="1 2">
    <name type="scientific">Sphingomonas baiyangensis</name>
    <dbReference type="NCBI Taxonomy" id="2572576"/>
    <lineage>
        <taxon>Bacteria</taxon>
        <taxon>Pseudomonadati</taxon>
        <taxon>Pseudomonadota</taxon>
        <taxon>Alphaproteobacteria</taxon>
        <taxon>Sphingomonadales</taxon>
        <taxon>Sphingomonadaceae</taxon>
        <taxon>Sphingomonas</taxon>
    </lineage>
</organism>
<evidence type="ECO:0000313" key="1">
    <source>
        <dbReference type="EMBL" id="TKD50698.1"/>
    </source>
</evidence>
<proteinExistence type="predicted"/>
<dbReference type="EMBL" id="SWKR01000002">
    <property type="protein sequence ID" value="TKD50698.1"/>
    <property type="molecule type" value="Genomic_DNA"/>
</dbReference>
<reference evidence="1 2" key="1">
    <citation type="submission" date="2019-04" db="EMBL/GenBank/DDBJ databases">
        <authorList>
            <person name="Yang Y."/>
            <person name="Wei D."/>
        </authorList>
    </citation>
    <scope>NUCLEOTIDE SEQUENCE [LARGE SCALE GENOMIC DNA]</scope>
    <source>
        <strain evidence="1 2">L-1-4w-11</strain>
    </source>
</reference>
<name>A0A4V5PTN6_9SPHN</name>
<keyword evidence="2" id="KW-1185">Reference proteome</keyword>
<dbReference type="AlphaFoldDB" id="A0A4V5PTN6"/>
<dbReference type="RefSeq" id="WP_136942642.1">
    <property type="nucleotide sequence ID" value="NZ_SWKR01000002.1"/>
</dbReference>
<comment type="caution">
    <text evidence="1">The sequence shown here is derived from an EMBL/GenBank/DDBJ whole genome shotgun (WGS) entry which is preliminary data.</text>
</comment>
<dbReference type="OrthoDB" id="7432392at2"/>
<accession>A0A4V5PTN6</accession>